<feature type="signal peptide" evidence="1">
    <location>
        <begin position="1"/>
        <end position="19"/>
    </location>
</feature>
<accession>A0A1T4YPD1</accession>
<organism evidence="2 3">
    <name type="scientific">Prosthecobacter debontii</name>
    <dbReference type="NCBI Taxonomy" id="48467"/>
    <lineage>
        <taxon>Bacteria</taxon>
        <taxon>Pseudomonadati</taxon>
        <taxon>Verrucomicrobiota</taxon>
        <taxon>Verrucomicrobiia</taxon>
        <taxon>Verrucomicrobiales</taxon>
        <taxon>Verrucomicrobiaceae</taxon>
        <taxon>Prosthecobacter</taxon>
    </lineage>
</organism>
<keyword evidence="1" id="KW-0732">Signal</keyword>
<feature type="chain" id="PRO_5012572154" description="Ceramidase" evidence="1">
    <location>
        <begin position="20"/>
        <end position="502"/>
    </location>
</feature>
<reference evidence="3" key="1">
    <citation type="submission" date="2017-02" db="EMBL/GenBank/DDBJ databases">
        <authorList>
            <person name="Varghese N."/>
            <person name="Submissions S."/>
        </authorList>
    </citation>
    <scope>NUCLEOTIDE SEQUENCE [LARGE SCALE GENOMIC DNA]</scope>
    <source>
        <strain evidence="3">ATCC 700200</strain>
    </source>
</reference>
<dbReference type="AlphaFoldDB" id="A0A1T4YPD1"/>
<name>A0A1T4YPD1_9BACT</name>
<gene>
    <name evidence="2" type="ORF">SAMN02745166_03862</name>
</gene>
<sequence length="502" mass="53879">MKKLLLALSFYAVSLWAQTAAPTSSIKAGFAERDITPGIGMEQPGGYGKAYHLKFHDACKVRVAVFDDGKQKVALIGLDTLVVPRQVVLDARAQIEKELGIPGECVMIGASHSHSSGPVGMVLPGEYDTASDLVKKLAYEESSCADAGFLLRVTNEIVAGVRAATLGRVPAQISVGFGHEDKVAFNRRLRMKNGQSWSHPGAGNKDIIEYAGPIDPQVGVIGAWDMQGELLGVMVNYSCHATTNPGGISANWIYYLEKTIQGAMGSRAPVVFMQGACGDVTQVDNLSQYRRPGAEQWAQLVGGRVGAEAVKVLLSSPRGTEAPLDHRQKVLAISRRKPAPERVKKCLEIVEAGKPKGDTSGWIFAKEILMLDHLCQVTPKVDCEVQVIQVGPAAFVSNPAEYFVQFGLDIKKGSPFPFTFPVELANGIVGYVPTEEAFGPHGGGYETRLTSYSNLEITAGRQMAETGIALSKEMTPAPAPEFPKAPVFGAPWTYGNVPPELE</sequence>
<dbReference type="RefSeq" id="WP_078815020.1">
    <property type="nucleotide sequence ID" value="NZ_FUYE01000015.1"/>
</dbReference>
<proteinExistence type="predicted"/>
<dbReference type="STRING" id="48467.SAMN02745166_03862"/>
<evidence type="ECO:0000256" key="1">
    <source>
        <dbReference type="SAM" id="SignalP"/>
    </source>
</evidence>
<dbReference type="Proteomes" id="UP000190774">
    <property type="component" value="Unassembled WGS sequence"/>
</dbReference>
<evidence type="ECO:0000313" key="3">
    <source>
        <dbReference type="Proteomes" id="UP000190774"/>
    </source>
</evidence>
<protein>
    <recommendedName>
        <fullName evidence="4">Ceramidase</fullName>
    </recommendedName>
</protein>
<evidence type="ECO:0000313" key="2">
    <source>
        <dbReference type="EMBL" id="SKB03632.1"/>
    </source>
</evidence>
<keyword evidence="3" id="KW-1185">Reference proteome</keyword>
<evidence type="ECO:0008006" key="4">
    <source>
        <dbReference type="Google" id="ProtNLM"/>
    </source>
</evidence>
<dbReference type="EMBL" id="FUYE01000015">
    <property type="protein sequence ID" value="SKB03632.1"/>
    <property type="molecule type" value="Genomic_DNA"/>
</dbReference>